<proteinExistence type="predicted"/>
<dbReference type="Proteomes" id="UP000596938">
    <property type="component" value="Unassembled WGS sequence"/>
</dbReference>
<name>A0ABQ1XED1_9MICC</name>
<accession>A0ABQ1XED1</accession>
<organism evidence="1 2">
    <name type="scientific">Pseudarthrobacter polychromogenes</name>
    <dbReference type="NCBI Taxonomy" id="1676"/>
    <lineage>
        <taxon>Bacteria</taxon>
        <taxon>Bacillati</taxon>
        <taxon>Actinomycetota</taxon>
        <taxon>Actinomycetes</taxon>
        <taxon>Micrococcales</taxon>
        <taxon>Micrococcaceae</taxon>
        <taxon>Pseudarthrobacter</taxon>
    </lineage>
</organism>
<evidence type="ECO:0000313" key="2">
    <source>
        <dbReference type="Proteomes" id="UP000596938"/>
    </source>
</evidence>
<protein>
    <submittedName>
        <fullName evidence="1">Uncharacterized protein</fullName>
    </submittedName>
</protein>
<dbReference type="EMBL" id="BMKU01000003">
    <property type="protein sequence ID" value="GGG92174.1"/>
    <property type="molecule type" value="Genomic_DNA"/>
</dbReference>
<sequence length="72" mass="8286">MADPPQHFKPVDVRKADIQRDNIGLFAADHFHAGTSVHRCMHFESRLGQHSLKEVADIGIVFNYYSHTKFIH</sequence>
<comment type="caution">
    <text evidence="1">The sequence shown here is derived from an EMBL/GenBank/DDBJ whole genome shotgun (WGS) entry which is preliminary data.</text>
</comment>
<gene>
    <name evidence="1" type="ORF">GCM10011577_13530</name>
</gene>
<keyword evidence="2" id="KW-1185">Reference proteome</keyword>
<evidence type="ECO:0000313" key="1">
    <source>
        <dbReference type="EMBL" id="GGG92174.1"/>
    </source>
</evidence>
<reference evidence="2" key="1">
    <citation type="journal article" date="2019" name="Int. J. Syst. Evol. Microbiol.">
        <title>The Global Catalogue of Microorganisms (GCM) 10K type strain sequencing project: providing services to taxonomists for standard genome sequencing and annotation.</title>
        <authorList>
            <consortium name="The Broad Institute Genomics Platform"/>
            <consortium name="The Broad Institute Genome Sequencing Center for Infectious Disease"/>
            <person name="Wu L."/>
            <person name="Ma J."/>
        </authorList>
    </citation>
    <scope>NUCLEOTIDE SEQUENCE [LARGE SCALE GENOMIC DNA]</scope>
    <source>
        <strain evidence="2">CGMCC 1.1927</strain>
    </source>
</reference>